<sequence>MVVAVDAGAATVSGAAPGRMSAAMAVLYGGNVEHSDSCEEKGVGYEDFAISSDASMRDSDSVMMEEEEIEAVWVAEDDHDGDAMERRLSRLVAGAEEKVDGGAMEVGVVRGGCNIVRVREEEILGLGFLNV</sequence>
<dbReference type="AlphaFoldDB" id="A0A4D6NSE2"/>
<organism evidence="1 2">
    <name type="scientific">Vigna unguiculata</name>
    <name type="common">Cowpea</name>
    <dbReference type="NCBI Taxonomy" id="3917"/>
    <lineage>
        <taxon>Eukaryota</taxon>
        <taxon>Viridiplantae</taxon>
        <taxon>Streptophyta</taxon>
        <taxon>Embryophyta</taxon>
        <taxon>Tracheophyta</taxon>
        <taxon>Spermatophyta</taxon>
        <taxon>Magnoliopsida</taxon>
        <taxon>eudicotyledons</taxon>
        <taxon>Gunneridae</taxon>
        <taxon>Pentapetalae</taxon>
        <taxon>rosids</taxon>
        <taxon>fabids</taxon>
        <taxon>Fabales</taxon>
        <taxon>Fabaceae</taxon>
        <taxon>Papilionoideae</taxon>
        <taxon>50 kb inversion clade</taxon>
        <taxon>NPAAA clade</taxon>
        <taxon>indigoferoid/millettioid clade</taxon>
        <taxon>Phaseoleae</taxon>
        <taxon>Vigna</taxon>
    </lineage>
</organism>
<gene>
    <name evidence="1" type="ORF">DEO72_LG11g2184</name>
</gene>
<dbReference type="Proteomes" id="UP000501690">
    <property type="component" value="Linkage Group LG11"/>
</dbReference>
<dbReference type="EMBL" id="CP039355">
    <property type="protein sequence ID" value="QCE15175.1"/>
    <property type="molecule type" value="Genomic_DNA"/>
</dbReference>
<accession>A0A4D6NSE2</accession>
<proteinExistence type="predicted"/>
<evidence type="ECO:0000313" key="2">
    <source>
        <dbReference type="Proteomes" id="UP000501690"/>
    </source>
</evidence>
<evidence type="ECO:0000313" key="1">
    <source>
        <dbReference type="EMBL" id="QCE15175.1"/>
    </source>
</evidence>
<reference evidence="1 2" key="1">
    <citation type="submission" date="2019-04" db="EMBL/GenBank/DDBJ databases">
        <title>An improved genome assembly and genetic linkage map for asparagus bean, Vigna unguiculata ssp. sesquipedialis.</title>
        <authorList>
            <person name="Xia Q."/>
            <person name="Zhang R."/>
            <person name="Dong Y."/>
        </authorList>
    </citation>
    <scope>NUCLEOTIDE SEQUENCE [LARGE SCALE GENOMIC DNA]</scope>
    <source>
        <tissue evidence="1">Leaf</tissue>
    </source>
</reference>
<protein>
    <submittedName>
        <fullName evidence="1">Uncharacterized protein</fullName>
    </submittedName>
</protein>
<name>A0A4D6NSE2_VIGUN</name>
<keyword evidence="2" id="KW-1185">Reference proteome</keyword>